<dbReference type="Gene3D" id="1.10.10.10">
    <property type="entry name" value="Winged helix-like DNA-binding domain superfamily/Winged helix DNA-binding domain"/>
    <property type="match status" value="1"/>
</dbReference>
<keyword evidence="1" id="KW-0805">Transcription regulation</keyword>
<evidence type="ECO:0000259" key="4">
    <source>
        <dbReference type="Pfam" id="PF13545"/>
    </source>
</evidence>
<sequence>MTSKLPCGAAMTHLDQSTVENTLLKMLSADRFARLSEGMERVDLPIRHVLVASDVPTTHVCFLERGLASMVVSSIDEEVVEIGHIGREGASGMHVVLAVETTPTRTFMQVAGSGIMVPMETFQRALADDLEMKAFFLRYVHTTVLQLAHSALANARYNMHERLARWILMCHDRLEGNDLAITHEFLALMLGVRRSGVTNELHVLEGVHAIRSTRGNVRIMDREKLIEIAGGCYGVPEREYEKLLGPLRAR</sequence>
<name>A0ABR6GKW1_9HYPH</name>
<accession>A0ABR6GKW1</accession>
<evidence type="ECO:0000313" key="5">
    <source>
        <dbReference type="EMBL" id="MBB3166535.1"/>
    </source>
</evidence>
<dbReference type="Gene3D" id="2.60.120.10">
    <property type="entry name" value="Jelly Rolls"/>
    <property type="match status" value="1"/>
</dbReference>
<proteinExistence type="predicted"/>
<comment type="caution">
    <text evidence="5">The sequence shown here is derived from an EMBL/GenBank/DDBJ whole genome shotgun (WGS) entry which is preliminary data.</text>
</comment>
<organism evidence="5 6">
    <name type="scientific">Rhizobium laguerreae</name>
    <dbReference type="NCBI Taxonomy" id="1076926"/>
    <lineage>
        <taxon>Bacteria</taxon>
        <taxon>Pseudomonadati</taxon>
        <taxon>Pseudomonadota</taxon>
        <taxon>Alphaproteobacteria</taxon>
        <taxon>Hyphomicrobiales</taxon>
        <taxon>Rhizobiaceae</taxon>
        <taxon>Rhizobium/Agrobacterium group</taxon>
        <taxon>Rhizobium</taxon>
    </lineage>
</organism>
<protein>
    <submittedName>
        <fullName evidence="5">CRP-like cAMP-binding protein</fullName>
    </submittedName>
</protein>
<dbReference type="Proteomes" id="UP000542811">
    <property type="component" value="Unassembled WGS sequence"/>
</dbReference>
<keyword evidence="3" id="KW-0804">Transcription</keyword>
<dbReference type="InterPro" id="IPR012318">
    <property type="entry name" value="HTH_CRP"/>
</dbReference>
<evidence type="ECO:0000256" key="2">
    <source>
        <dbReference type="ARBA" id="ARBA00023125"/>
    </source>
</evidence>
<dbReference type="Pfam" id="PF13545">
    <property type="entry name" value="HTH_Crp_2"/>
    <property type="match status" value="1"/>
</dbReference>
<reference evidence="5 6" key="1">
    <citation type="submission" date="2020-08" db="EMBL/GenBank/DDBJ databases">
        <title>Genomic Encyclopedia of Type Strains, Phase III (KMG-III): the genomes of soil and plant-associated and newly described type strains.</title>
        <authorList>
            <person name="Whitman W."/>
        </authorList>
    </citation>
    <scope>NUCLEOTIDE SEQUENCE [LARGE SCALE GENOMIC DNA]</scope>
    <source>
        <strain evidence="5 6">CECT 8280</strain>
    </source>
</reference>
<dbReference type="SUPFAM" id="SSF46785">
    <property type="entry name" value="Winged helix' DNA-binding domain"/>
    <property type="match status" value="1"/>
</dbReference>
<gene>
    <name evidence="5" type="ORF">FHS25_007052</name>
</gene>
<dbReference type="InterPro" id="IPR014710">
    <property type="entry name" value="RmlC-like_jellyroll"/>
</dbReference>
<dbReference type="EMBL" id="JACHXX010000018">
    <property type="protein sequence ID" value="MBB3166535.1"/>
    <property type="molecule type" value="Genomic_DNA"/>
</dbReference>
<evidence type="ECO:0000313" key="6">
    <source>
        <dbReference type="Proteomes" id="UP000542811"/>
    </source>
</evidence>
<feature type="domain" description="HTH crp-type" evidence="4">
    <location>
        <begin position="161"/>
        <end position="227"/>
    </location>
</feature>
<evidence type="ECO:0000256" key="3">
    <source>
        <dbReference type="ARBA" id="ARBA00023163"/>
    </source>
</evidence>
<dbReference type="InterPro" id="IPR018490">
    <property type="entry name" value="cNMP-bd_dom_sf"/>
</dbReference>
<keyword evidence="6" id="KW-1185">Reference proteome</keyword>
<keyword evidence="2" id="KW-0238">DNA-binding</keyword>
<evidence type="ECO:0000256" key="1">
    <source>
        <dbReference type="ARBA" id="ARBA00023015"/>
    </source>
</evidence>
<dbReference type="InterPro" id="IPR036390">
    <property type="entry name" value="WH_DNA-bd_sf"/>
</dbReference>
<dbReference type="SUPFAM" id="SSF51206">
    <property type="entry name" value="cAMP-binding domain-like"/>
    <property type="match status" value="1"/>
</dbReference>
<dbReference type="InterPro" id="IPR036388">
    <property type="entry name" value="WH-like_DNA-bd_sf"/>
</dbReference>